<keyword evidence="1" id="KW-0732">Signal</keyword>
<protein>
    <submittedName>
        <fullName evidence="3">VWA domain-containing protein</fullName>
    </submittedName>
</protein>
<feature type="domain" description="VWFA" evidence="2">
    <location>
        <begin position="281"/>
        <end position="439"/>
    </location>
</feature>
<feature type="chain" id="PRO_5046792451" evidence="1">
    <location>
        <begin position="19"/>
        <end position="450"/>
    </location>
</feature>
<dbReference type="PROSITE" id="PS50234">
    <property type="entry name" value="VWFA"/>
    <property type="match status" value="1"/>
</dbReference>
<reference evidence="4" key="1">
    <citation type="journal article" date="2019" name="Int. J. Syst. Evol. Microbiol.">
        <title>The Global Catalogue of Microorganisms (GCM) 10K type strain sequencing project: providing services to taxonomists for standard genome sequencing and annotation.</title>
        <authorList>
            <consortium name="The Broad Institute Genomics Platform"/>
            <consortium name="The Broad Institute Genome Sequencing Center for Infectious Disease"/>
            <person name="Wu L."/>
            <person name="Ma J."/>
        </authorList>
    </citation>
    <scope>NUCLEOTIDE SEQUENCE [LARGE SCALE GENOMIC DNA]</scope>
    <source>
        <strain evidence="4">CGMCC 4.1469</strain>
    </source>
</reference>
<proteinExistence type="predicted"/>
<accession>A0ABW0KKT5</accession>
<dbReference type="CDD" id="cd00198">
    <property type="entry name" value="vWFA"/>
    <property type="match status" value="1"/>
</dbReference>
<sequence>MRYALASLALLLPAGLNAADDAAAVLKDLVKNVRAGRQEALAPLQELHAQRLAGEAVLSLVNDRRTGLGIKLRLAEIVAAWPAGEGRRTLADWLARHPGCDGDALLFFASAHLPETRSFFWGLLSQPKGPLATAKEPVRLALAARALGAFPDHPDPVVARVAALLDAACPHVMRACAAEALGGMRSPVALQALLPWLNDDAIGQSVHASLFQLTGQDFADDAEKWKAWLAEQGRSLPWKMLPRSDYAEYLKLQKLLKPLEDDPAAMAAMASFYGVEFRGKGALFILDVSGSMNADGRIGKLRGQMSNLLTALQNKPSRLRYGILTFGEDVTPCFSGRGMALNDEKNHRQAVSFVDRLEARGGTPMCEAFTHALTRILPEGGIDSIYFLSDGQPSDGTPAMVLDLAQRIHAEYRVRIHCISIGEETPPGSAEPSLLRQIAEACEGTFTVPP</sequence>
<dbReference type="PANTHER" id="PTHR45737:SF6">
    <property type="entry name" value="VON WILLEBRAND FACTOR A DOMAIN-CONTAINING PROTEIN 5A"/>
    <property type="match status" value="1"/>
</dbReference>
<dbReference type="SMART" id="SM00327">
    <property type="entry name" value="VWA"/>
    <property type="match status" value="1"/>
</dbReference>
<comment type="caution">
    <text evidence="3">The sequence shown here is derived from an EMBL/GenBank/DDBJ whole genome shotgun (WGS) entry which is preliminary data.</text>
</comment>
<evidence type="ECO:0000256" key="1">
    <source>
        <dbReference type="SAM" id="SignalP"/>
    </source>
</evidence>
<keyword evidence="4" id="KW-1185">Reference proteome</keyword>
<dbReference type="EMBL" id="JBHSMQ010000001">
    <property type="protein sequence ID" value="MFC5453850.1"/>
    <property type="molecule type" value="Genomic_DNA"/>
</dbReference>
<gene>
    <name evidence="3" type="ORF">ACFQDI_03185</name>
</gene>
<dbReference type="PANTHER" id="PTHR45737">
    <property type="entry name" value="VON WILLEBRAND FACTOR A DOMAIN-CONTAINING PROTEIN 5A"/>
    <property type="match status" value="1"/>
</dbReference>
<dbReference type="RefSeq" id="WP_377163329.1">
    <property type="nucleotide sequence ID" value="NZ_JBHSMQ010000001.1"/>
</dbReference>
<dbReference type="Proteomes" id="UP001596052">
    <property type="component" value="Unassembled WGS sequence"/>
</dbReference>
<dbReference type="InterPro" id="IPR036465">
    <property type="entry name" value="vWFA_dom_sf"/>
</dbReference>
<name>A0ABW0KKT5_9BACT</name>
<evidence type="ECO:0000313" key="4">
    <source>
        <dbReference type="Proteomes" id="UP001596052"/>
    </source>
</evidence>
<dbReference type="SUPFAM" id="SSF53300">
    <property type="entry name" value="vWA-like"/>
    <property type="match status" value="1"/>
</dbReference>
<dbReference type="Gene3D" id="3.40.50.410">
    <property type="entry name" value="von Willebrand factor, type A domain"/>
    <property type="match status" value="1"/>
</dbReference>
<evidence type="ECO:0000259" key="2">
    <source>
        <dbReference type="PROSITE" id="PS50234"/>
    </source>
</evidence>
<feature type="signal peptide" evidence="1">
    <location>
        <begin position="1"/>
        <end position="18"/>
    </location>
</feature>
<organism evidence="3 4">
    <name type="scientific">Prosthecobacter fluviatilis</name>
    <dbReference type="NCBI Taxonomy" id="445931"/>
    <lineage>
        <taxon>Bacteria</taxon>
        <taxon>Pseudomonadati</taxon>
        <taxon>Verrucomicrobiota</taxon>
        <taxon>Verrucomicrobiia</taxon>
        <taxon>Verrucomicrobiales</taxon>
        <taxon>Verrucomicrobiaceae</taxon>
        <taxon>Prosthecobacter</taxon>
    </lineage>
</organism>
<dbReference type="Pfam" id="PF13768">
    <property type="entry name" value="VWA_3"/>
    <property type="match status" value="1"/>
</dbReference>
<dbReference type="InterPro" id="IPR002035">
    <property type="entry name" value="VWF_A"/>
</dbReference>
<evidence type="ECO:0000313" key="3">
    <source>
        <dbReference type="EMBL" id="MFC5453850.1"/>
    </source>
</evidence>